<proteinExistence type="predicted"/>
<comment type="caution">
    <text evidence="1">The sequence shown here is derived from an EMBL/GenBank/DDBJ whole genome shotgun (WGS) entry which is preliminary data.</text>
</comment>
<organism evidence="1 2">
    <name type="scientific">Nocardioides taihuensis</name>
    <dbReference type="NCBI Taxonomy" id="1835606"/>
    <lineage>
        <taxon>Bacteria</taxon>
        <taxon>Bacillati</taxon>
        <taxon>Actinomycetota</taxon>
        <taxon>Actinomycetes</taxon>
        <taxon>Propionibacteriales</taxon>
        <taxon>Nocardioidaceae</taxon>
        <taxon>Nocardioides</taxon>
    </lineage>
</organism>
<dbReference type="EMBL" id="JBHSKD010000009">
    <property type="protein sequence ID" value="MFC5177017.1"/>
    <property type="molecule type" value="Genomic_DNA"/>
</dbReference>
<gene>
    <name evidence="1" type="ORF">ACFPGP_10065</name>
</gene>
<reference evidence="2" key="1">
    <citation type="journal article" date="2019" name="Int. J. Syst. Evol. Microbiol.">
        <title>The Global Catalogue of Microorganisms (GCM) 10K type strain sequencing project: providing services to taxonomists for standard genome sequencing and annotation.</title>
        <authorList>
            <consortium name="The Broad Institute Genomics Platform"/>
            <consortium name="The Broad Institute Genome Sequencing Center for Infectious Disease"/>
            <person name="Wu L."/>
            <person name="Ma J."/>
        </authorList>
    </citation>
    <scope>NUCLEOTIDE SEQUENCE [LARGE SCALE GENOMIC DNA]</scope>
    <source>
        <strain evidence="2">DFY41</strain>
    </source>
</reference>
<name>A0ABW0BJ96_9ACTN</name>
<evidence type="ECO:0000313" key="1">
    <source>
        <dbReference type="EMBL" id="MFC5177017.1"/>
    </source>
</evidence>
<keyword evidence="2" id="KW-1185">Reference proteome</keyword>
<evidence type="ECO:0008006" key="3">
    <source>
        <dbReference type="Google" id="ProtNLM"/>
    </source>
</evidence>
<accession>A0ABW0BJ96</accession>
<sequence length="69" mass="7241">MRLTSLAALGVGYVLGSRAGKERYEQIREAAQQAAKQLESYGEGGSLAHRLAGAGADARAQARRRGPAD</sequence>
<dbReference type="RefSeq" id="WP_378589724.1">
    <property type="nucleotide sequence ID" value="NZ_JBHSKD010000009.1"/>
</dbReference>
<evidence type="ECO:0000313" key="2">
    <source>
        <dbReference type="Proteomes" id="UP001596087"/>
    </source>
</evidence>
<protein>
    <recommendedName>
        <fullName evidence="3">YtxH domain-containing protein</fullName>
    </recommendedName>
</protein>
<dbReference type="Proteomes" id="UP001596087">
    <property type="component" value="Unassembled WGS sequence"/>
</dbReference>